<dbReference type="InterPro" id="IPR050238">
    <property type="entry name" value="DNA_Rep/Repair_Clamp_Loader"/>
</dbReference>
<dbReference type="EMBL" id="CP141614">
    <property type="protein sequence ID" value="WRP14254.1"/>
    <property type="molecule type" value="Genomic_DNA"/>
</dbReference>
<accession>A0ABZ1BNF6</accession>
<keyword evidence="2" id="KW-1185">Reference proteome</keyword>
<dbReference type="Proteomes" id="UP001333102">
    <property type="component" value="Chromosome"/>
</dbReference>
<evidence type="ECO:0000313" key="2">
    <source>
        <dbReference type="Proteomes" id="UP001333102"/>
    </source>
</evidence>
<proteinExistence type="predicted"/>
<dbReference type="InterPro" id="IPR027417">
    <property type="entry name" value="P-loop_NTPase"/>
</dbReference>
<protein>
    <recommendedName>
        <fullName evidence="3">DNA polymerase-3 subunit delta</fullName>
    </recommendedName>
</protein>
<evidence type="ECO:0008006" key="3">
    <source>
        <dbReference type="Google" id="ProtNLM"/>
    </source>
</evidence>
<reference evidence="2" key="1">
    <citation type="submission" date="2023-12" db="EMBL/GenBank/DDBJ databases">
        <title>Novel isolates from deep terrestrial aquifers shed light on the physiology and ecology of the class Limnochordia.</title>
        <authorList>
            <person name="Karnachuk O.V."/>
            <person name="Lukina A.P."/>
            <person name="Avakyan M.R."/>
            <person name="Kadnikov V."/>
            <person name="Begmatov S."/>
            <person name="Beletsky A.V."/>
            <person name="Mardanov A.V."/>
            <person name="Ravin N.V."/>
        </authorList>
    </citation>
    <scope>NUCLEOTIDE SEQUENCE [LARGE SCALE GENOMIC DNA]</scope>
    <source>
        <strain evidence="2">LN</strain>
    </source>
</reference>
<dbReference type="Gene3D" id="3.40.50.300">
    <property type="entry name" value="P-loop containing nucleotide triphosphate hydrolases"/>
    <property type="match status" value="1"/>
</dbReference>
<sequence length="345" mass="36995">MRFSEIVGHARVVQWLARTASEGRGPGAYLLYGPEGAGKTSLASAFVAALACRRRSPEGEACGVCEACQAVAARRHPDVTWVEPAAEADGIGIDQVRRLRSWLGMSATSAWGKAAVIQQADRMSLQAANALLKTLEEPPGPAAILLLAADLQGIPETIQSRCLRFFVGPVAAPVLARALASRLGLDADEALTRAVLAGGLPGRALDPSGSAVAASRQRAMEWIEQAVDGAPRELIGLARAADQAAPWEVDAQMQAMIWLWRDVAAWGWARRADCLIDAGLRDRVVAVGQLVDPVRAVEALETLLTARRMLGEYTQRRLVLHWAWMTLRRARTGPAARASHPTRSA</sequence>
<dbReference type="Pfam" id="PF13177">
    <property type="entry name" value="DNA_pol3_delta2"/>
    <property type="match status" value="1"/>
</dbReference>
<name>A0ABZ1BNF6_9FIRM</name>
<gene>
    <name evidence="1" type="ORF">VLY81_12640</name>
</gene>
<organism evidence="1 2">
    <name type="scientific">Geochorda subterranea</name>
    <dbReference type="NCBI Taxonomy" id="3109564"/>
    <lineage>
        <taxon>Bacteria</taxon>
        <taxon>Bacillati</taxon>
        <taxon>Bacillota</taxon>
        <taxon>Limnochordia</taxon>
        <taxon>Limnochordales</taxon>
        <taxon>Geochordaceae</taxon>
        <taxon>Geochorda</taxon>
    </lineage>
</organism>
<evidence type="ECO:0000313" key="1">
    <source>
        <dbReference type="EMBL" id="WRP14254.1"/>
    </source>
</evidence>
<dbReference type="SUPFAM" id="SSF52540">
    <property type="entry name" value="P-loop containing nucleoside triphosphate hydrolases"/>
    <property type="match status" value="1"/>
</dbReference>
<dbReference type="PANTHER" id="PTHR11669:SF8">
    <property type="entry name" value="DNA POLYMERASE III SUBUNIT DELTA"/>
    <property type="match status" value="1"/>
</dbReference>
<dbReference type="PANTHER" id="PTHR11669">
    <property type="entry name" value="REPLICATION FACTOR C / DNA POLYMERASE III GAMMA-TAU SUBUNIT"/>
    <property type="match status" value="1"/>
</dbReference>
<dbReference type="RefSeq" id="WP_324668559.1">
    <property type="nucleotide sequence ID" value="NZ_CP141614.1"/>
</dbReference>